<dbReference type="OrthoDB" id="289738at2"/>
<dbReference type="Proteomes" id="UP000315724">
    <property type="component" value="Chromosome"/>
</dbReference>
<dbReference type="RefSeq" id="WP_145202601.1">
    <property type="nucleotide sequence ID" value="NZ_CP036267.1"/>
</dbReference>
<gene>
    <name evidence="1" type="ORF">Mal48_37880</name>
</gene>
<keyword evidence="2" id="KW-1185">Reference proteome</keyword>
<dbReference type="EMBL" id="CP036267">
    <property type="protein sequence ID" value="QDT34526.1"/>
    <property type="molecule type" value="Genomic_DNA"/>
</dbReference>
<evidence type="ECO:0000313" key="1">
    <source>
        <dbReference type="EMBL" id="QDT34526.1"/>
    </source>
</evidence>
<name>A0A517QSB5_9PLAN</name>
<evidence type="ECO:0008006" key="3">
    <source>
        <dbReference type="Google" id="ProtNLM"/>
    </source>
</evidence>
<dbReference type="AlphaFoldDB" id="A0A517QSB5"/>
<reference evidence="1 2" key="1">
    <citation type="submission" date="2019-02" db="EMBL/GenBank/DDBJ databases">
        <title>Deep-cultivation of Planctomycetes and their phenomic and genomic characterization uncovers novel biology.</title>
        <authorList>
            <person name="Wiegand S."/>
            <person name="Jogler M."/>
            <person name="Boedeker C."/>
            <person name="Pinto D."/>
            <person name="Vollmers J."/>
            <person name="Rivas-Marin E."/>
            <person name="Kohn T."/>
            <person name="Peeters S.H."/>
            <person name="Heuer A."/>
            <person name="Rast P."/>
            <person name="Oberbeckmann S."/>
            <person name="Bunk B."/>
            <person name="Jeske O."/>
            <person name="Meyerdierks A."/>
            <person name="Storesund J.E."/>
            <person name="Kallscheuer N."/>
            <person name="Luecker S."/>
            <person name="Lage O.M."/>
            <person name="Pohl T."/>
            <person name="Merkel B.J."/>
            <person name="Hornburger P."/>
            <person name="Mueller R.-W."/>
            <person name="Bruemmer F."/>
            <person name="Labrenz M."/>
            <person name="Spormann A.M."/>
            <person name="Op den Camp H."/>
            <person name="Overmann J."/>
            <person name="Amann R."/>
            <person name="Jetten M.S.M."/>
            <person name="Mascher T."/>
            <person name="Medema M.H."/>
            <person name="Devos D.P."/>
            <person name="Kaster A.-K."/>
            <person name="Ovreas L."/>
            <person name="Rohde M."/>
            <person name="Galperin M.Y."/>
            <person name="Jogler C."/>
        </authorList>
    </citation>
    <scope>NUCLEOTIDE SEQUENCE [LARGE SCALE GENOMIC DNA]</scope>
    <source>
        <strain evidence="1 2">Mal48</strain>
    </source>
</reference>
<accession>A0A517QSB5</accession>
<protein>
    <recommendedName>
        <fullName evidence="3">Zinc-ribbon domain-containing protein</fullName>
    </recommendedName>
</protein>
<organism evidence="1 2">
    <name type="scientific">Thalassoglobus polymorphus</name>
    <dbReference type="NCBI Taxonomy" id="2527994"/>
    <lineage>
        <taxon>Bacteria</taxon>
        <taxon>Pseudomonadati</taxon>
        <taxon>Planctomycetota</taxon>
        <taxon>Planctomycetia</taxon>
        <taxon>Planctomycetales</taxon>
        <taxon>Planctomycetaceae</taxon>
        <taxon>Thalassoglobus</taxon>
    </lineage>
</organism>
<evidence type="ECO:0000313" key="2">
    <source>
        <dbReference type="Proteomes" id="UP000315724"/>
    </source>
</evidence>
<dbReference type="KEGG" id="tpol:Mal48_37880"/>
<proteinExistence type="predicted"/>
<sequence length="222" mass="23929">MFCSECGVEASGKFCFNCGNRLHGVEPGETGQTVAPVASDVDWRNEVQCEKILLVEEVRSVIAGHAKRASKGLSGEECLSIYDNIVSSPVPLAKLATIVQPFYAARGIRTGKERAGQVSAPVGVVIARALCSLAKHGQTFETVEQAEDACTLIAELPSSILALKGEIRITVTRQQGPTRVAALTNIPGQWFDWGKCRNCLDQLFLDLRSTMGLPVKQRKDAA</sequence>